<keyword evidence="2" id="KW-0694">RNA-binding</keyword>
<dbReference type="Pfam" id="PF00076">
    <property type="entry name" value="RRM_1"/>
    <property type="match status" value="1"/>
</dbReference>
<dbReference type="Gene3D" id="3.30.70.330">
    <property type="match status" value="1"/>
</dbReference>
<dbReference type="GO" id="GO:0008270">
    <property type="term" value="F:zinc ion binding"/>
    <property type="evidence" value="ECO:0007669"/>
    <property type="project" value="UniProtKB-KW"/>
</dbReference>
<dbReference type="InterPro" id="IPR001878">
    <property type="entry name" value="Znf_CCHC"/>
</dbReference>
<dbReference type="InterPro" id="IPR035979">
    <property type="entry name" value="RBD_domain_sf"/>
</dbReference>
<organism evidence="6 7">
    <name type="scientific">Mucor circinelloides f. lusitanicus</name>
    <name type="common">Mucor racemosus var. lusitanicus</name>
    <dbReference type="NCBI Taxonomy" id="29924"/>
    <lineage>
        <taxon>Eukaryota</taxon>
        <taxon>Fungi</taxon>
        <taxon>Fungi incertae sedis</taxon>
        <taxon>Mucoromycota</taxon>
        <taxon>Mucoromycotina</taxon>
        <taxon>Mucoromycetes</taxon>
        <taxon>Mucorales</taxon>
        <taxon>Mucorineae</taxon>
        <taxon>Mucoraceae</taxon>
        <taxon>Mucor</taxon>
    </lineage>
</organism>
<evidence type="ECO:0000256" key="1">
    <source>
        <dbReference type="PROSITE-ProRule" id="PRU00047"/>
    </source>
</evidence>
<protein>
    <submittedName>
        <fullName evidence="6">Uncharacterized protein</fullName>
    </submittedName>
</protein>
<evidence type="ECO:0000313" key="6">
    <source>
        <dbReference type="EMBL" id="KAF1802513.1"/>
    </source>
</evidence>
<dbReference type="InterPro" id="IPR036875">
    <property type="entry name" value="Znf_CCHC_sf"/>
</dbReference>
<evidence type="ECO:0000256" key="3">
    <source>
        <dbReference type="SAM" id="MobiDB-lite"/>
    </source>
</evidence>
<dbReference type="SMART" id="SM00360">
    <property type="entry name" value="RRM"/>
    <property type="match status" value="1"/>
</dbReference>
<dbReference type="Pfam" id="PF00098">
    <property type="entry name" value="zf-CCHC"/>
    <property type="match status" value="1"/>
</dbReference>
<evidence type="ECO:0000256" key="2">
    <source>
        <dbReference type="PROSITE-ProRule" id="PRU00176"/>
    </source>
</evidence>
<reference evidence="6 7" key="1">
    <citation type="submission" date="2019-09" db="EMBL/GenBank/DDBJ databases">
        <authorList>
            <consortium name="DOE Joint Genome Institute"/>
            <person name="Mondo S.J."/>
            <person name="Navarro-Mendoza M.I."/>
            <person name="Perez-Arques C."/>
            <person name="Panchal S."/>
            <person name="Nicolas F.E."/>
            <person name="Ganguly P."/>
            <person name="Pangilinan J."/>
            <person name="Grigoriev I."/>
            <person name="Heitman J."/>
            <person name="Sanya K."/>
            <person name="Garre V."/>
        </authorList>
    </citation>
    <scope>NUCLEOTIDE SEQUENCE [LARGE SCALE GENOMIC DNA]</scope>
    <source>
        <strain evidence="6 7">MU402</strain>
    </source>
</reference>
<dbReference type="PANTHER" id="PTHR23147">
    <property type="entry name" value="SERINE/ARGININE RICH SPLICING FACTOR"/>
    <property type="match status" value="1"/>
</dbReference>
<sequence length="212" mass="24693">MSLFVGRLPTHNFDDRDLEDIFYKYGRIINCQLKRGTRFAFGFIEFEDPEDAYDAIRDTDGLDIDGTRIVVEKAKGTPHKNSGPGCYNCGEEGHYARDCRRGGRPDYRRGSRDDRYRSRSRSPDRYSSRHRDHYRRGRSYSRSPSPYGDRRGRSYSRSPRSAAPRGYSRSPPPRDLSPRRDYSRSPPPPPSQQEPTSYPSEDRTQPEDEKRD</sequence>
<feature type="compositionally biased region" description="Basic residues" evidence="3">
    <location>
        <begin position="130"/>
        <end position="139"/>
    </location>
</feature>
<dbReference type="EMBL" id="JAAECE010000004">
    <property type="protein sequence ID" value="KAF1802513.1"/>
    <property type="molecule type" value="Genomic_DNA"/>
</dbReference>
<dbReference type="Gene3D" id="4.10.60.10">
    <property type="entry name" value="Zinc finger, CCHC-type"/>
    <property type="match status" value="1"/>
</dbReference>
<feature type="compositionally biased region" description="Basic and acidic residues" evidence="3">
    <location>
        <begin position="200"/>
        <end position="212"/>
    </location>
</feature>
<dbReference type="GO" id="GO:0003723">
    <property type="term" value="F:RNA binding"/>
    <property type="evidence" value="ECO:0007669"/>
    <property type="project" value="UniProtKB-UniRule"/>
</dbReference>
<dbReference type="SUPFAM" id="SSF57756">
    <property type="entry name" value="Retrovirus zinc finger-like domains"/>
    <property type="match status" value="1"/>
</dbReference>
<dbReference type="InterPro" id="IPR050907">
    <property type="entry name" value="SRSF"/>
</dbReference>
<dbReference type="Proteomes" id="UP000469890">
    <property type="component" value="Unassembled WGS sequence"/>
</dbReference>
<feature type="compositionally biased region" description="Basic and acidic residues" evidence="3">
    <location>
        <begin position="97"/>
        <end position="129"/>
    </location>
</feature>
<evidence type="ECO:0000259" key="5">
    <source>
        <dbReference type="PROSITE" id="PS50158"/>
    </source>
</evidence>
<dbReference type="InterPro" id="IPR000504">
    <property type="entry name" value="RRM_dom"/>
</dbReference>
<keyword evidence="1" id="KW-0863">Zinc-finger</keyword>
<dbReference type="PROSITE" id="PS50158">
    <property type="entry name" value="ZF_CCHC"/>
    <property type="match status" value="1"/>
</dbReference>
<feature type="compositionally biased region" description="Low complexity" evidence="3">
    <location>
        <begin position="155"/>
        <end position="169"/>
    </location>
</feature>
<feature type="domain" description="CCHC-type" evidence="5">
    <location>
        <begin position="86"/>
        <end position="101"/>
    </location>
</feature>
<dbReference type="SUPFAM" id="SSF54928">
    <property type="entry name" value="RNA-binding domain, RBD"/>
    <property type="match status" value="1"/>
</dbReference>
<evidence type="ECO:0000259" key="4">
    <source>
        <dbReference type="PROSITE" id="PS50102"/>
    </source>
</evidence>
<keyword evidence="1" id="KW-0862">Zinc</keyword>
<accession>A0A8H4BJ57</accession>
<proteinExistence type="predicted"/>
<dbReference type="SMART" id="SM00343">
    <property type="entry name" value="ZnF_C2HC"/>
    <property type="match status" value="1"/>
</dbReference>
<dbReference type="InterPro" id="IPR012677">
    <property type="entry name" value="Nucleotide-bd_a/b_plait_sf"/>
</dbReference>
<gene>
    <name evidence="6" type="ORF">FB192DRAFT_1378460</name>
</gene>
<dbReference type="PROSITE" id="PS50102">
    <property type="entry name" value="RRM"/>
    <property type="match status" value="1"/>
</dbReference>
<dbReference type="AlphaFoldDB" id="A0A8H4BJ57"/>
<feature type="region of interest" description="Disordered" evidence="3">
    <location>
        <begin position="97"/>
        <end position="212"/>
    </location>
</feature>
<name>A0A8H4BJ57_MUCCL</name>
<feature type="domain" description="RRM" evidence="4">
    <location>
        <begin position="1"/>
        <end position="76"/>
    </location>
</feature>
<comment type="caution">
    <text evidence="6">The sequence shown here is derived from an EMBL/GenBank/DDBJ whole genome shotgun (WGS) entry which is preliminary data.</text>
</comment>
<evidence type="ECO:0000313" key="7">
    <source>
        <dbReference type="Proteomes" id="UP000469890"/>
    </source>
</evidence>
<keyword evidence="1" id="KW-0479">Metal-binding</keyword>